<dbReference type="GO" id="GO:0003677">
    <property type="term" value="F:DNA binding"/>
    <property type="evidence" value="ECO:0007669"/>
    <property type="project" value="UniProtKB-KW"/>
</dbReference>
<dbReference type="Pfam" id="PF00010">
    <property type="entry name" value="HLH"/>
    <property type="match status" value="1"/>
</dbReference>
<dbReference type="GeneID" id="28845407"/>
<keyword evidence="3" id="KW-0238">DNA-binding</keyword>
<dbReference type="OrthoDB" id="2133190at2759"/>
<dbReference type="STRING" id="1380566.A0A179G9H0"/>
<evidence type="ECO:0000256" key="1">
    <source>
        <dbReference type="SAM" id="MobiDB-lite"/>
    </source>
</evidence>
<sequence>MNDNVIREQSVSSMEQDLSSSRHTSQPAQDTSSWGTSAASAGMGTFDFTSAPPDVSIPSFDPAVAAFADLSFTQPPTASPYSPAKNTMAMGGDLSDAFQAKDSHDKKRMKVESDTPALDSIDYWISFDDDLDKMGSFEIDYSKRPDLLAQNRPGMASDSIPGLGSGLYSTSTAPFREEDFFDDSAFEQALSDDEEMFESTTKLGEKMPQLDNTSLSQQSINSDLPLFNKPQGSDKFQPGLRLASTGKDISRQMRRSVCPQVPEPDIDEQRRFLEEALTSGRIPGALIPPNGFGIGFGAGMGCRPPQEFETRSLSPKSKPDERPGKSKSANNTRNGDTSDEPESKKPAKRGSAARASTSKKPSTAGAPKARSADRIAHNDVERKYRTNLKDKIAELRAAVPALHASGGDGDSEGGSAGGQQSGAKISKASCCQFVLH</sequence>
<dbReference type="EMBL" id="LSBJ02000001">
    <property type="protein sequence ID" value="OAQ74033.1"/>
    <property type="molecule type" value="Genomic_DNA"/>
</dbReference>
<feature type="region of interest" description="Disordered" evidence="1">
    <location>
        <begin position="403"/>
        <end position="428"/>
    </location>
</feature>
<proteinExistence type="predicted"/>
<feature type="region of interest" description="Disordered" evidence="1">
    <location>
        <begin position="297"/>
        <end position="382"/>
    </location>
</feature>
<dbReference type="InterPro" id="IPR011598">
    <property type="entry name" value="bHLH_dom"/>
</dbReference>
<accession>A0A179G9H0</accession>
<feature type="domain" description="BHLH" evidence="2">
    <location>
        <begin position="372"/>
        <end position="436"/>
    </location>
</feature>
<dbReference type="Gene3D" id="4.10.280.10">
    <property type="entry name" value="Helix-loop-helix DNA-binding domain"/>
    <property type="match status" value="1"/>
</dbReference>
<dbReference type="Proteomes" id="UP000078397">
    <property type="component" value="Unassembled WGS sequence"/>
</dbReference>
<feature type="region of interest" description="Disordered" evidence="1">
    <location>
        <begin position="1"/>
        <end position="38"/>
    </location>
</feature>
<gene>
    <name evidence="3" type="ORF">VFPPC_01619</name>
</gene>
<name>A0A179G9H0_METCM</name>
<dbReference type="InterPro" id="IPR036638">
    <property type="entry name" value="HLH_DNA-bd_sf"/>
</dbReference>
<comment type="caution">
    <text evidence="3">The sequence shown here is derived from an EMBL/GenBank/DDBJ whole genome shotgun (WGS) entry which is preliminary data.</text>
</comment>
<dbReference type="InterPro" id="IPR052099">
    <property type="entry name" value="Regulatory_TF_Diverse"/>
</dbReference>
<feature type="compositionally biased region" description="Basic and acidic residues" evidence="1">
    <location>
        <begin position="370"/>
        <end position="382"/>
    </location>
</feature>
<evidence type="ECO:0000313" key="4">
    <source>
        <dbReference type="Proteomes" id="UP000078397"/>
    </source>
</evidence>
<dbReference type="AlphaFoldDB" id="A0A179G9H0"/>
<evidence type="ECO:0000313" key="3">
    <source>
        <dbReference type="EMBL" id="OAQ74033.1"/>
    </source>
</evidence>
<dbReference type="SUPFAM" id="SSF47459">
    <property type="entry name" value="HLH, helix-loop-helix DNA-binding domain"/>
    <property type="match status" value="1"/>
</dbReference>
<organism evidence="3 4">
    <name type="scientific">Pochonia chlamydosporia 170</name>
    <dbReference type="NCBI Taxonomy" id="1380566"/>
    <lineage>
        <taxon>Eukaryota</taxon>
        <taxon>Fungi</taxon>
        <taxon>Dikarya</taxon>
        <taxon>Ascomycota</taxon>
        <taxon>Pezizomycotina</taxon>
        <taxon>Sordariomycetes</taxon>
        <taxon>Hypocreomycetidae</taxon>
        <taxon>Hypocreales</taxon>
        <taxon>Clavicipitaceae</taxon>
        <taxon>Pochonia</taxon>
    </lineage>
</organism>
<reference evidence="3 4" key="1">
    <citation type="journal article" date="2016" name="PLoS Pathog.">
        <title>Biosynthesis of antibiotic leucinostatins in bio-control fungus Purpureocillium lilacinum and their inhibition on phytophthora revealed by genome mining.</title>
        <authorList>
            <person name="Wang G."/>
            <person name="Liu Z."/>
            <person name="Lin R."/>
            <person name="Li E."/>
            <person name="Mao Z."/>
            <person name="Ling J."/>
            <person name="Yang Y."/>
            <person name="Yin W.B."/>
            <person name="Xie B."/>
        </authorList>
    </citation>
    <scope>NUCLEOTIDE SEQUENCE [LARGE SCALE GENOMIC DNA]</scope>
    <source>
        <strain evidence="3">170</strain>
    </source>
</reference>
<dbReference type="RefSeq" id="XP_018150116.1">
    <property type="nucleotide sequence ID" value="XM_018281413.1"/>
</dbReference>
<protein>
    <submittedName>
        <fullName evidence="3">Helix-loop-helix DNA-binding domain-containing protein</fullName>
    </submittedName>
</protein>
<dbReference type="PANTHER" id="PTHR47336">
    <property type="entry name" value="TRANSCRIPTION FACTOR HMS1-RELATED"/>
    <property type="match status" value="1"/>
</dbReference>
<keyword evidence="4" id="KW-1185">Reference proteome</keyword>
<feature type="compositionally biased region" description="Polar residues" evidence="1">
    <location>
        <begin position="1"/>
        <end position="30"/>
    </location>
</feature>
<dbReference type="GO" id="GO:0046983">
    <property type="term" value="F:protein dimerization activity"/>
    <property type="evidence" value="ECO:0007669"/>
    <property type="project" value="InterPro"/>
</dbReference>
<dbReference type="PROSITE" id="PS50888">
    <property type="entry name" value="BHLH"/>
    <property type="match status" value="1"/>
</dbReference>
<evidence type="ECO:0000259" key="2">
    <source>
        <dbReference type="PROSITE" id="PS50888"/>
    </source>
</evidence>
<dbReference type="KEGG" id="pchm:VFPPC_01619"/>
<feature type="region of interest" description="Disordered" evidence="1">
    <location>
        <begin position="231"/>
        <end position="265"/>
    </location>
</feature>
<dbReference type="PANTHER" id="PTHR47336:SF4">
    <property type="entry name" value="BHLH TRANSCRIPTION FACTOR (EUROFUNG)"/>
    <property type="match status" value="1"/>
</dbReference>
<feature type="compositionally biased region" description="Gly residues" evidence="1">
    <location>
        <begin position="406"/>
        <end position="420"/>
    </location>
</feature>